<evidence type="ECO:0000256" key="3">
    <source>
        <dbReference type="ARBA" id="ARBA00023254"/>
    </source>
</evidence>
<gene>
    <name evidence="8" type="ORF">g.12658</name>
</gene>
<keyword evidence="1 4" id="KW-0479">Metal-binding</keyword>
<feature type="compositionally biased region" description="Low complexity" evidence="6">
    <location>
        <begin position="154"/>
        <end position="166"/>
    </location>
</feature>
<dbReference type="InterPro" id="IPR042123">
    <property type="entry name" value="Zip3/RNF212-like"/>
</dbReference>
<keyword evidence="1 4" id="KW-0863">Zinc-finger</keyword>
<dbReference type="Pfam" id="PF14634">
    <property type="entry name" value="zf-RING_5"/>
    <property type="match status" value="1"/>
</dbReference>
<evidence type="ECO:0000256" key="5">
    <source>
        <dbReference type="SAM" id="Coils"/>
    </source>
</evidence>
<feature type="region of interest" description="Disordered" evidence="6">
    <location>
        <begin position="154"/>
        <end position="174"/>
    </location>
</feature>
<evidence type="ECO:0000259" key="7">
    <source>
        <dbReference type="PROSITE" id="PS50089"/>
    </source>
</evidence>
<name>A0A1B6DQQ5_9HEMI</name>
<feature type="coiled-coil region" evidence="5">
    <location>
        <begin position="101"/>
        <end position="128"/>
    </location>
</feature>
<dbReference type="GO" id="GO:0007131">
    <property type="term" value="P:reciprocal meiotic recombination"/>
    <property type="evidence" value="ECO:0007669"/>
    <property type="project" value="InterPro"/>
</dbReference>
<feature type="domain" description="RING-type" evidence="7">
    <location>
        <begin position="6"/>
        <end position="46"/>
    </location>
</feature>
<dbReference type="EMBL" id="GEDC01009298">
    <property type="protein sequence ID" value="JAS28000.1"/>
    <property type="molecule type" value="Transcribed_RNA"/>
</dbReference>
<keyword evidence="2" id="KW-0862">Zinc</keyword>
<evidence type="ECO:0000256" key="2">
    <source>
        <dbReference type="ARBA" id="ARBA00022833"/>
    </source>
</evidence>
<dbReference type="PANTHER" id="PTHR22663:SF17">
    <property type="entry name" value="RING FINGER PROTEIN NARYA-RELATED"/>
    <property type="match status" value="1"/>
</dbReference>
<evidence type="ECO:0000256" key="4">
    <source>
        <dbReference type="PROSITE-ProRule" id="PRU00175"/>
    </source>
</evidence>
<sequence length="260" mass="29455">MDWVHCNTCYIQPGGTPKTNFNVTSCGHIFCVICEPNEINNCKVCKNKCTMTLINSQMPKEVSEYFQDSHAMFNKVLKIMEFQKGHRLRLCETLRFTAMKYQNAKVEIIRLQEETVALKNKLNQMKTEFSRIMHTSPQNQHPKLGPPLLPQNSQAAQAIRASSSTSNIFSQTENYRTPYNTQLLGGYRINRNVNTPETPSDQSCSPGTVKITPSGHQLLTPEFRSFNGTQQNVSAGITPSMSNMRLFRVASQKPREGKPF</sequence>
<dbReference type="GO" id="GO:0000795">
    <property type="term" value="C:synaptonemal complex"/>
    <property type="evidence" value="ECO:0007669"/>
    <property type="project" value="InterPro"/>
</dbReference>
<evidence type="ECO:0000313" key="8">
    <source>
        <dbReference type="EMBL" id="JAS28000.1"/>
    </source>
</evidence>
<accession>A0A1B6DQQ5</accession>
<proteinExistence type="predicted"/>
<dbReference type="AlphaFoldDB" id="A0A1B6DQQ5"/>
<evidence type="ECO:0000256" key="1">
    <source>
        <dbReference type="ARBA" id="ARBA00022771"/>
    </source>
</evidence>
<dbReference type="PANTHER" id="PTHR22663">
    <property type="entry name" value="RING FINGER PROTEIN NARYA-RELATED"/>
    <property type="match status" value="1"/>
</dbReference>
<dbReference type="GO" id="GO:0008270">
    <property type="term" value="F:zinc ion binding"/>
    <property type="evidence" value="ECO:0007669"/>
    <property type="project" value="UniProtKB-KW"/>
</dbReference>
<dbReference type="GO" id="GO:0016925">
    <property type="term" value="P:protein sumoylation"/>
    <property type="evidence" value="ECO:0007669"/>
    <property type="project" value="TreeGrafter"/>
</dbReference>
<keyword evidence="5" id="KW-0175">Coiled coil</keyword>
<dbReference type="GO" id="GO:0007129">
    <property type="term" value="P:homologous chromosome pairing at meiosis"/>
    <property type="evidence" value="ECO:0007669"/>
    <property type="project" value="TreeGrafter"/>
</dbReference>
<reference evidence="8" key="1">
    <citation type="submission" date="2015-12" db="EMBL/GenBank/DDBJ databases">
        <title>De novo transcriptome assembly of four potential Pierce s Disease insect vectors from Arizona vineyards.</title>
        <authorList>
            <person name="Tassone E.E."/>
        </authorList>
    </citation>
    <scope>NUCLEOTIDE SEQUENCE</scope>
</reference>
<dbReference type="PROSITE" id="PS50089">
    <property type="entry name" value="ZF_RING_2"/>
    <property type="match status" value="1"/>
</dbReference>
<evidence type="ECO:0000256" key="6">
    <source>
        <dbReference type="SAM" id="MobiDB-lite"/>
    </source>
</evidence>
<protein>
    <recommendedName>
        <fullName evidence="7">RING-type domain-containing protein</fullName>
    </recommendedName>
</protein>
<dbReference type="GO" id="GO:0019789">
    <property type="term" value="F:SUMO transferase activity"/>
    <property type="evidence" value="ECO:0007669"/>
    <property type="project" value="InterPro"/>
</dbReference>
<keyword evidence="3" id="KW-0469">Meiosis</keyword>
<organism evidence="8">
    <name type="scientific">Clastoptera arizonana</name>
    <name type="common">Arizona spittle bug</name>
    <dbReference type="NCBI Taxonomy" id="38151"/>
    <lineage>
        <taxon>Eukaryota</taxon>
        <taxon>Metazoa</taxon>
        <taxon>Ecdysozoa</taxon>
        <taxon>Arthropoda</taxon>
        <taxon>Hexapoda</taxon>
        <taxon>Insecta</taxon>
        <taxon>Pterygota</taxon>
        <taxon>Neoptera</taxon>
        <taxon>Paraneoptera</taxon>
        <taxon>Hemiptera</taxon>
        <taxon>Auchenorrhyncha</taxon>
        <taxon>Cercopoidea</taxon>
        <taxon>Clastopteridae</taxon>
        <taxon>Clastoptera</taxon>
    </lineage>
</organism>
<dbReference type="InterPro" id="IPR001841">
    <property type="entry name" value="Znf_RING"/>
</dbReference>